<evidence type="ECO:0000256" key="2">
    <source>
        <dbReference type="ARBA" id="ARBA00009466"/>
    </source>
</evidence>
<keyword evidence="3" id="KW-0813">Transport</keyword>
<dbReference type="Pfam" id="PF08767">
    <property type="entry name" value="CRM1_C"/>
    <property type="match status" value="1"/>
</dbReference>
<dbReference type="PROSITE" id="PS50166">
    <property type="entry name" value="IMPORTIN_B_NT"/>
    <property type="match status" value="1"/>
</dbReference>
<evidence type="ECO:0000256" key="3">
    <source>
        <dbReference type="ARBA" id="ARBA00022448"/>
    </source>
</evidence>
<evidence type="ECO:0000256" key="5">
    <source>
        <dbReference type="ARBA" id="ARBA00023242"/>
    </source>
</evidence>
<dbReference type="GO" id="GO:0000056">
    <property type="term" value="P:ribosomal small subunit export from nucleus"/>
    <property type="evidence" value="ECO:0007669"/>
    <property type="project" value="TreeGrafter"/>
</dbReference>
<evidence type="ECO:0000313" key="8">
    <source>
        <dbReference type="Proteomes" id="UP000789706"/>
    </source>
</evidence>
<dbReference type="Gene3D" id="1.25.10.10">
    <property type="entry name" value="Leucine-rich Repeat Variant"/>
    <property type="match status" value="1"/>
</dbReference>
<dbReference type="Pfam" id="PF03810">
    <property type="entry name" value="IBN_N"/>
    <property type="match status" value="1"/>
</dbReference>
<dbReference type="GO" id="GO:0000055">
    <property type="term" value="P:ribosomal large subunit export from nucleus"/>
    <property type="evidence" value="ECO:0007669"/>
    <property type="project" value="TreeGrafter"/>
</dbReference>
<evidence type="ECO:0000256" key="1">
    <source>
        <dbReference type="ARBA" id="ARBA00004123"/>
    </source>
</evidence>
<dbReference type="SMART" id="SM00913">
    <property type="entry name" value="IBN_N"/>
    <property type="match status" value="1"/>
</dbReference>
<dbReference type="InterPro" id="IPR011989">
    <property type="entry name" value="ARM-like"/>
</dbReference>
<comment type="caution">
    <text evidence="7">The sequence shown here is derived from an EMBL/GenBank/DDBJ whole genome shotgun (WGS) entry which is preliminary data.</text>
</comment>
<accession>A0A9N9BU72</accession>
<dbReference type="GO" id="GO:0006611">
    <property type="term" value="P:protein export from nucleus"/>
    <property type="evidence" value="ECO:0007669"/>
    <property type="project" value="InterPro"/>
</dbReference>
<sequence length="1082" mass="124341">HQVDQQYEKGGYSGMFETSERSKVNPDKSIFIICTRDFSKDLDVDKLDIVVKTFYQGVGPQQQLAQQILTQFQESPEAWLKVDAILDKSKYSHTKFIALQILEKLIQTRWKILPQEQQIGIRNFIVNIIVATSDNEQSLRKEKTYLNKLNLILVQILKQEWPHNWPQFIPEIVSTGRSNLNICENNMAILKLLSEEIFDYSAEQMTQTKTKNLKTQMCHEFSKIFELCNEVLEKAHQSSLIKATLDTLLRFLNWIPLGYIFETNVIENLRNRFVESPEYRNVTLKCLTEIGALKVSHEYDEKFIALFNMVVSSLTTMIPLSANIATIYNNSSNEDQELIQNLALFLTSFLSAHLKIMEVQQDKQGLMTAHYYLLRISQVEEREVFKVCLEYWTKLVAELYEEIQQLPVLDMPLLSLTGAPSPPSALVNIPLRKNVYSEILSNLRVIMIDRMVKPEEVLVVENEEGEIVREFMRDCDTITLYKSMRECLVYLTHLDVDGSEWSWNNLNKLCWAIGSISGAMNEDTEKRFLVTVIKELLGLCEQKRGKDNKAVVASNIMYIVGQYPRFLKAHWKFLKTVVNKLFEFMHETHEGVQDMACDTFIKIAQKCRRQFVTQQQGESCPFIEEILNTIEIITKDLTPQQVQTFYEAVGYMISAQPNKNIQERLVILYMELPNAGWDRILAQISQNLDVLNSPENTKILGHVLRTNVAACNAVGSGFSVQIARIYVTLLELYKAVSQLISNTVAREGLIATKTPRIRNLRVIKKETLKLMETYITKAEETSQIITHLMPPLLSAVLIDYNTNVEQARDAEVLSSMATIISKLGAGITNEVPAILNAVFECTLNMINKDFSEYPEHRVGFFKLLRAINQHCFPAQFKLIMDSIVWAFKHTMRDIAETGLNICLELLNNISLQDTATANLFYQQYFLNLLQDVFFVLTDTDHKSGFKMQCSVLQRMFTLVESGAVQAPLFNPSEVSDPTITNQRFLREYVMNLLQNAFPHLQTAQVQAFVIGLFELNQDFTKFKLHLRDFLIQLKEFAGGDNADLYLEEREAEAELRKKTEMENALKIPGLVKPSDLPMDEEE</sequence>
<feature type="non-terminal residue" evidence="7">
    <location>
        <position position="1"/>
    </location>
</feature>
<dbReference type="Proteomes" id="UP000789706">
    <property type="component" value="Unassembled WGS sequence"/>
</dbReference>
<evidence type="ECO:0000259" key="6">
    <source>
        <dbReference type="PROSITE" id="PS50166"/>
    </source>
</evidence>
<dbReference type="InterPro" id="IPR013598">
    <property type="entry name" value="Exportin-1/Importin-b-like"/>
</dbReference>
<keyword evidence="5" id="KW-0539">Nucleus</keyword>
<dbReference type="Pfam" id="PF18777">
    <property type="entry name" value="CRM1_repeat"/>
    <property type="match status" value="1"/>
</dbReference>
<dbReference type="SMART" id="SM01102">
    <property type="entry name" value="CRM1_C"/>
    <property type="match status" value="1"/>
</dbReference>
<dbReference type="GO" id="GO:0005737">
    <property type="term" value="C:cytoplasm"/>
    <property type="evidence" value="ECO:0007669"/>
    <property type="project" value="TreeGrafter"/>
</dbReference>
<dbReference type="AlphaFoldDB" id="A0A9N9BU72"/>
<dbReference type="InterPro" id="IPR014877">
    <property type="entry name" value="XPO1_C_dom"/>
</dbReference>
<dbReference type="GO" id="GO:0031267">
    <property type="term" value="F:small GTPase binding"/>
    <property type="evidence" value="ECO:0007669"/>
    <property type="project" value="InterPro"/>
</dbReference>
<proteinExistence type="inferred from homology"/>
<dbReference type="SUPFAM" id="SSF48371">
    <property type="entry name" value="ARM repeat"/>
    <property type="match status" value="2"/>
</dbReference>
<protein>
    <submittedName>
        <fullName evidence="7">7132_t:CDS:1</fullName>
    </submittedName>
</protein>
<comment type="subcellular location">
    <subcellularLocation>
        <location evidence="1">Nucleus</location>
    </subcellularLocation>
</comment>
<dbReference type="EMBL" id="CAJVPK010001274">
    <property type="protein sequence ID" value="CAG8579898.1"/>
    <property type="molecule type" value="Genomic_DNA"/>
</dbReference>
<comment type="similarity">
    <text evidence="2">Belongs to the exportin family.</text>
</comment>
<keyword evidence="8" id="KW-1185">Reference proteome</keyword>
<dbReference type="InterPro" id="IPR041123">
    <property type="entry name" value="CRM1_repeat"/>
</dbReference>
<dbReference type="InterPro" id="IPR045065">
    <property type="entry name" value="XPO1/5"/>
</dbReference>
<evidence type="ECO:0000313" key="7">
    <source>
        <dbReference type="EMBL" id="CAG8579898.1"/>
    </source>
</evidence>
<dbReference type="FunFam" id="1.25.10.10:FF:000022">
    <property type="entry name" value="protein EXPORTIN 1A"/>
    <property type="match status" value="1"/>
</dbReference>
<dbReference type="Pfam" id="PF18784">
    <property type="entry name" value="CRM1_repeat_2"/>
    <property type="match status" value="1"/>
</dbReference>
<dbReference type="GO" id="GO:0005049">
    <property type="term" value="F:nuclear export signal receptor activity"/>
    <property type="evidence" value="ECO:0007669"/>
    <property type="project" value="InterPro"/>
</dbReference>
<organism evidence="7 8">
    <name type="scientific">Diversispora eburnea</name>
    <dbReference type="NCBI Taxonomy" id="1213867"/>
    <lineage>
        <taxon>Eukaryota</taxon>
        <taxon>Fungi</taxon>
        <taxon>Fungi incertae sedis</taxon>
        <taxon>Mucoromycota</taxon>
        <taxon>Glomeromycotina</taxon>
        <taxon>Glomeromycetes</taxon>
        <taxon>Diversisporales</taxon>
        <taxon>Diversisporaceae</taxon>
        <taxon>Diversispora</taxon>
    </lineage>
</organism>
<evidence type="ECO:0000256" key="4">
    <source>
        <dbReference type="ARBA" id="ARBA00022927"/>
    </source>
</evidence>
<dbReference type="InterPro" id="IPR041235">
    <property type="entry name" value="Exp1_repeat_2"/>
</dbReference>
<dbReference type="Pfam" id="PF08389">
    <property type="entry name" value="Xpo1"/>
    <property type="match status" value="1"/>
</dbReference>
<feature type="domain" description="Importin N-terminal" evidence="6">
    <location>
        <begin position="65"/>
        <end position="131"/>
    </location>
</feature>
<name>A0A9N9BU72_9GLOM</name>
<dbReference type="PANTHER" id="PTHR11223:SF2">
    <property type="entry name" value="EXPORTIN-1"/>
    <property type="match status" value="1"/>
</dbReference>
<dbReference type="PANTHER" id="PTHR11223">
    <property type="entry name" value="EXPORTIN 1/5"/>
    <property type="match status" value="1"/>
</dbReference>
<reference evidence="7" key="1">
    <citation type="submission" date="2021-06" db="EMBL/GenBank/DDBJ databases">
        <authorList>
            <person name="Kallberg Y."/>
            <person name="Tangrot J."/>
            <person name="Rosling A."/>
        </authorList>
    </citation>
    <scope>NUCLEOTIDE SEQUENCE</scope>
    <source>
        <strain evidence="7">AZ414A</strain>
    </source>
</reference>
<dbReference type="OrthoDB" id="27218at2759"/>
<dbReference type="InterPro" id="IPR016024">
    <property type="entry name" value="ARM-type_fold"/>
</dbReference>
<keyword evidence="4" id="KW-0653">Protein transport</keyword>
<dbReference type="InterPro" id="IPR001494">
    <property type="entry name" value="Importin-beta_N"/>
</dbReference>
<dbReference type="GO" id="GO:0005634">
    <property type="term" value="C:nucleus"/>
    <property type="evidence" value="ECO:0007669"/>
    <property type="project" value="UniProtKB-SubCell"/>
</dbReference>
<gene>
    <name evidence="7" type="ORF">DEBURN_LOCUS8522</name>
</gene>